<name>A0A835GJW7_SPOEX</name>
<feature type="region of interest" description="Disordered" evidence="1">
    <location>
        <begin position="256"/>
        <end position="291"/>
    </location>
</feature>
<accession>A0A835GJW7</accession>
<protein>
    <submittedName>
        <fullName evidence="2">Uncharacterized protein</fullName>
    </submittedName>
</protein>
<keyword evidence="3" id="KW-1185">Reference proteome</keyword>
<evidence type="ECO:0000313" key="2">
    <source>
        <dbReference type="EMBL" id="KAF9420114.1"/>
    </source>
</evidence>
<dbReference type="EMBL" id="JACKWZ010000035">
    <property type="protein sequence ID" value="KAF9420114.1"/>
    <property type="molecule type" value="Genomic_DNA"/>
</dbReference>
<organism evidence="2 3">
    <name type="scientific">Spodoptera exigua</name>
    <name type="common">Beet armyworm</name>
    <name type="synonym">Noctua fulgens</name>
    <dbReference type="NCBI Taxonomy" id="7107"/>
    <lineage>
        <taxon>Eukaryota</taxon>
        <taxon>Metazoa</taxon>
        <taxon>Ecdysozoa</taxon>
        <taxon>Arthropoda</taxon>
        <taxon>Hexapoda</taxon>
        <taxon>Insecta</taxon>
        <taxon>Pterygota</taxon>
        <taxon>Neoptera</taxon>
        <taxon>Endopterygota</taxon>
        <taxon>Lepidoptera</taxon>
        <taxon>Glossata</taxon>
        <taxon>Ditrysia</taxon>
        <taxon>Noctuoidea</taxon>
        <taxon>Noctuidae</taxon>
        <taxon>Amphipyrinae</taxon>
        <taxon>Spodoptera</taxon>
    </lineage>
</organism>
<evidence type="ECO:0000313" key="3">
    <source>
        <dbReference type="Proteomes" id="UP000648187"/>
    </source>
</evidence>
<dbReference type="Proteomes" id="UP000648187">
    <property type="component" value="Unassembled WGS sequence"/>
</dbReference>
<comment type="caution">
    <text evidence="2">The sequence shown here is derived from an EMBL/GenBank/DDBJ whole genome shotgun (WGS) entry which is preliminary data.</text>
</comment>
<dbReference type="AlphaFoldDB" id="A0A835GJW7"/>
<gene>
    <name evidence="2" type="ORF">HW555_003527</name>
</gene>
<proteinExistence type="predicted"/>
<feature type="compositionally biased region" description="Low complexity" evidence="1">
    <location>
        <begin position="259"/>
        <end position="273"/>
    </location>
</feature>
<evidence type="ECO:0000256" key="1">
    <source>
        <dbReference type="SAM" id="MobiDB-lite"/>
    </source>
</evidence>
<sequence length="359" mass="38882">MLPVHYLPPSGYGARSLQASQRLRTCPGAGRGRPGSSKSLSLLGNRPGNVIHQLDAVFTFAPYLFEIARGEIVLGLGYVGVVGSQFALVDLQSSLVVLLHLLSSARLLSCLATSGWSLPSTASRIHSARLHSGSASRTARLLSVAATAGWFSPSVFSRMDSASFSRLAASLYLFWSLKTIRNKGEYIEHSGDIRMVVSRGLLEVLEGLLAEWHGDLVPSLRRVLDDQVVQCAQAGRDLVARVHLLRKVQRRPAPRVARRPAGVAARPPVRPGATRSPGTAVAPGCEASASQPPLTSEFFISRGIYEMNTKLTTVATPRLNVVSSCLHPFVQKTNIQVPTSISCFVIYVCQLVVQLYKYR</sequence>
<reference evidence="2" key="1">
    <citation type="submission" date="2020-08" db="EMBL/GenBank/DDBJ databases">
        <title>Spodoptera exigua strain:BAW_Kor-Di-RS1 Genome sequencing and assembly.</title>
        <authorList>
            <person name="Kim J."/>
            <person name="Nam H.Y."/>
            <person name="Kwon M."/>
            <person name="Choi J.H."/>
            <person name="Cho S.R."/>
            <person name="Kim G.-H."/>
        </authorList>
    </citation>
    <scope>NUCLEOTIDE SEQUENCE</scope>
    <source>
        <strain evidence="2">BAW_Kor-Di-RS1</strain>
        <tissue evidence="2">Whole-body</tissue>
    </source>
</reference>